<feature type="compositionally biased region" description="Polar residues" evidence="1">
    <location>
        <begin position="184"/>
        <end position="194"/>
    </location>
</feature>
<dbReference type="AlphaFoldDB" id="A0A7J7IDP3"/>
<protein>
    <submittedName>
        <fullName evidence="2">RNA polymerase III-inhibiting protein maf1</fullName>
    </submittedName>
</protein>
<dbReference type="Proteomes" id="UP000530660">
    <property type="component" value="Unassembled WGS sequence"/>
</dbReference>
<proteinExistence type="predicted"/>
<dbReference type="EMBL" id="VWRR01000015">
    <property type="protein sequence ID" value="KAF6001212.1"/>
    <property type="molecule type" value="Genomic_DNA"/>
</dbReference>
<evidence type="ECO:0000313" key="3">
    <source>
        <dbReference type="Proteomes" id="UP000530660"/>
    </source>
</evidence>
<dbReference type="PANTHER" id="PTHR22504">
    <property type="entry name" value="REPRESSOR OF RNA POLYMERASE III TRANSCRIPTION MAF1"/>
    <property type="match status" value="1"/>
</dbReference>
<dbReference type="PANTHER" id="PTHR22504:SF0">
    <property type="entry name" value="REPRESSOR OF RNA POLYMERASE III TRANSCRIPTION MAF1 HOMOLOG"/>
    <property type="match status" value="1"/>
</dbReference>
<feature type="region of interest" description="Disordered" evidence="1">
    <location>
        <begin position="184"/>
        <end position="204"/>
    </location>
</feature>
<sequence>MVKFMDLPSLSALNADLTQVPLPPSGHTLLTCTLEAYSCKATTADKRVAHSLESRLNELLSDEATLLGRTGARTLLDVPHRRKVLIYLILVLNASFPEYDFSGIVSRAPACFESRPPSTVQHDADLALQEAYRYVDEEHDSIRRAGVQSSVSASVEAHWRPRIGRAFRKRVQGIARQDGHCQASSGSRTLAITSSHRRKRALETHRPVVSAPCTKMGPTGASCLSVSYGTPPSERLTSLLGTRERLWSIVHQVIGYPSCEVYTFNEAEDTGGPFHEPGIIWSFNYFFYNHALKRVLFMRATATQTSCAEMPSIRALAESESLVLSDSATEDESTLDGVNVPQRNLARFQSIVSSERSPQQRRGEAPLIFELNP</sequence>
<feature type="region of interest" description="Disordered" evidence="1">
    <location>
        <begin position="352"/>
        <end position="373"/>
    </location>
</feature>
<reference evidence="2 3" key="1">
    <citation type="journal article" date="2020" name="J. Phycol.">
        <title>Comparative genome analysis reveals Cyanidiococcus gen. nov., a new extremophilic red algal genus sister to Cyanidioschyzon (Cyanidioschyzonaceae, Rhodophyta).</title>
        <authorList>
            <person name="Liu S.-L."/>
            <person name="Chiang Y.-R."/>
            <person name="Yoon H.S."/>
            <person name="Fu H.-Y."/>
        </authorList>
    </citation>
    <scope>NUCLEOTIDE SEQUENCE [LARGE SCALE GENOMIC DNA]</scope>
    <source>
        <strain evidence="2 3">THAL066</strain>
    </source>
</reference>
<evidence type="ECO:0000256" key="1">
    <source>
        <dbReference type="SAM" id="MobiDB-lite"/>
    </source>
</evidence>
<name>A0A7J7IDP3_9RHOD</name>
<dbReference type="OrthoDB" id="277029at2759"/>
<organism evidence="2 3">
    <name type="scientific">Cyanidiococcus yangmingshanensis</name>
    <dbReference type="NCBI Taxonomy" id="2690220"/>
    <lineage>
        <taxon>Eukaryota</taxon>
        <taxon>Rhodophyta</taxon>
        <taxon>Bangiophyceae</taxon>
        <taxon>Cyanidiales</taxon>
        <taxon>Cyanidiaceae</taxon>
        <taxon>Cyanidiococcus</taxon>
    </lineage>
</organism>
<dbReference type="GO" id="GO:0016480">
    <property type="term" value="P:negative regulation of transcription by RNA polymerase III"/>
    <property type="evidence" value="ECO:0007669"/>
    <property type="project" value="InterPro"/>
</dbReference>
<dbReference type="InterPro" id="IPR038564">
    <property type="entry name" value="Maf1_sf"/>
</dbReference>
<evidence type="ECO:0000313" key="2">
    <source>
        <dbReference type="EMBL" id="KAF6001212.1"/>
    </source>
</evidence>
<dbReference type="GO" id="GO:0005634">
    <property type="term" value="C:nucleus"/>
    <property type="evidence" value="ECO:0007669"/>
    <property type="project" value="TreeGrafter"/>
</dbReference>
<dbReference type="Pfam" id="PF09174">
    <property type="entry name" value="Maf1"/>
    <property type="match status" value="1"/>
</dbReference>
<keyword evidence="3" id="KW-1185">Reference proteome</keyword>
<gene>
    <name evidence="2" type="primary">MAF1</name>
    <name evidence="2" type="ORF">F1559_001079</name>
</gene>
<dbReference type="GO" id="GO:0000994">
    <property type="term" value="F:RNA polymerase III core binding"/>
    <property type="evidence" value="ECO:0007669"/>
    <property type="project" value="TreeGrafter"/>
</dbReference>
<dbReference type="Gene3D" id="3.40.1000.50">
    <property type="entry name" value="Repressor of RNA polymerase III transcription Maf1"/>
    <property type="match status" value="1"/>
</dbReference>
<comment type="caution">
    <text evidence="2">The sequence shown here is derived from an EMBL/GenBank/DDBJ whole genome shotgun (WGS) entry which is preliminary data.</text>
</comment>
<accession>A0A7J7IDP3</accession>
<dbReference type="InterPro" id="IPR015257">
    <property type="entry name" value="Maf1"/>
</dbReference>